<proteinExistence type="predicted"/>
<evidence type="ECO:0000313" key="3">
    <source>
        <dbReference type="Proteomes" id="UP000235145"/>
    </source>
</evidence>
<dbReference type="AlphaFoldDB" id="A0A9R1VTJ2"/>
<comment type="caution">
    <text evidence="2">The sequence shown here is derived from an EMBL/GenBank/DDBJ whole genome shotgun (WGS) entry which is preliminary data.</text>
</comment>
<gene>
    <name evidence="2" type="ORF">LSAT_V11C400191540</name>
</gene>
<name>A0A9R1VTJ2_LACSA</name>
<feature type="domain" description="MULE transposase" evidence="1">
    <location>
        <begin position="16"/>
        <end position="59"/>
    </location>
</feature>
<dbReference type="Pfam" id="PF10551">
    <property type="entry name" value="MULE"/>
    <property type="match status" value="1"/>
</dbReference>
<evidence type="ECO:0000259" key="1">
    <source>
        <dbReference type="Pfam" id="PF10551"/>
    </source>
</evidence>
<keyword evidence="3" id="KW-1185">Reference proteome</keyword>
<protein>
    <recommendedName>
        <fullName evidence="1">MULE transposase domain-containing protein</fullName>
    </recommendedName>
</protein>
<evidence type="ECO:0000313" key="2">
    <source>
        <dbReference type="EMBL" id="KAJ0211708.1"/>
    </source>
</evidence>
<accession>A0A9R1VTJ2</accession>
<dbReference type="InterPro" id="IPR018289">
    <property type="entry name" value="MULE_transposase_dom"/>
</dbReference>
<dbReference type="Proteomes" id="UP000235145">
    <property type="component" value="Unassembled WGS sequence"/>
</dbReference>
<reference evidence="2 3" key="1">
    <citation type="journal article" date="2017" name="Nat. Commun.">
        <title>Genome assembly with in vitro proximity ligation data and whole-genome triplication in lettuce.</title>
        <authorList>
            <person name="Reyes-Chin-Wo S."/>
            <person name="Wang Z."/>
            <person name="Yang X."/>
            <person name="Kozik A."/>
            <person name="Arikit S."/>
            <person name="Song C."/>
            <person name="Xia L."/>
            <person name="Froenicke L."/>
            <person name="Lavelle D.O."/>
            <person name="Truco M.J."/>
            <person name="Xia R."/>
            <person name="Zhu S."/>
            <person name="Xu C."/>
            <person name="Xu H."/>
            <person name="Xu X."/>
            <person name="Cox K."/>
            <person name="Korf I."/>
            <person name="Meyers B.C."/>
            <person name="Michelmore R.W."/>
        </authorList>
    </citation>
    <scope>NUCLEOTIDE SEQUENCE [LARGE SCALE GENOMIC DNA]</scope>
    <source>
        <strain evidence="3">cv. Salinas</strain>
        <tissue evidence="2">Seedlings</tissue>
    </source>
</reference>
<sequence length="120" mass="14105">MELRIISLWIGHGFLKKLYECIGDCQDLTFVTDRADVIRVSIENVFPNAHHGVCAFHLLGNIVHWFGKNDKTKELFWGLVRAYKRNIFEDFRYRFSSTRPQVAAYLVKFHVLNGLEHIPR</sequence>
<dbReference type="EMBL" id="NBSK02000004">
    <property type="protein sequence ID" value="KAJ0211708.1"/>
    <property type="molecule type" value="Genomic_DNA"/>
</dbReference>
<organism evidence="2 3">
    <name type="scientific">Lactuca sativa</name>
    <name type="common">Garden lettuce</name>
    <dbReference type="NCBI Taxonomy" id="4236"/>
    <lineage>
        <taxon>Eukaryota</taxon>
        <taxon>Viridiplantae</taxon>
        <taxon>Streptophyta</taxon>
        <taxon>Embryophyta</taxon>
        <taxon>Tracheophyta</taxon>
        <taxon>Spermatophyta</taxon>
        <taxon>Magnoliopsida</taxon>
        <taxon>eudicotyledons</taxon>
        <taxon>Gunneridae</taxon>
        <taxon>Pentapetalae</taxon>
        <taxon>asterids</taxon>
        <taxon>campanulids</taxon>
        <taxon>Asterales</taxon>
        <taxon>Asteraceae</taxon>
        <taxon>Cichorioideae</taxon>
        <taxon>Cichorieae</taxon>
        <taxon>Lactucinae</taxon>
        <taxon>Lactuca</taxon>
    </lineage>
</organism>